<evidence type="ECO:0000256" key="1">
    <source>
        <dbReference type="ARBA" id="ARBA00004496"/>
    </source>
</evidence>
<evidence type="ECO:0000256" key="5">
    <source>
        <dbReference type="ARBA" id="ARBA00022490"/>
    </source>
</evidence>
<accession>A0A554XGV2</accession>
<comment type="subunit">
    <text evidence="3 8">Homodimer.</text>
</comment>
<reference evidence="10 11" key="1">
    <citation type="submission" date="2019-07" db="EMBL/GenBank/DDBJ databases">
        <title>Tepidimonas charontis SPSP-6 draft genome.</title>
        <authorList>
            <person name="Da Costa M.S."/>
            <person name="Froufe H.J.C."/>
            <person name="Egas C."/>
            <person name="Albuquerque L."/>
        </authorList>
    </citation>
    <scope>NUCLEOTIDE SEQUENCE [LARGE SCALE GENOMIC DNA]</scope>
    <source>
        <strain evidence="10 11">SPSP-6</strain>
    </source>
</reference>
<proteinExistence type="inferred from homology"/>
<dbReference type="FunFam" id="1.20.58.220:FF:000004">
    <property type="entry name" value="Phosphate-specific transport system accessory protein PhoU"/>
    <property type="match status" value="1"/>
</dbReference>
<evidence type="ECO:0000256" key="3">
    <source>
        <dbReference type="ARBA" id="ARBA00011738"/>
    </source>
</evidence>
<comment type="subcellular location">
    <subcellularLocation>
        <location evidence="1 8">Cytoplasm</location>
    </subcellularLocation>
</comment>
<evidence type="ECO:0000313" key="10">
    <source>
        <dbReference type="EMBL" id="TSE35051.1"/>
    </source>
</evidence>
<evidence type="ECO:0000256" key="2">
    <source>
        <dbReference type="ARBA" id="ARBA00008107"/>
    </source>
</evidence>
<dbReference type="InterPro" id="IPR026022">
    <property type="entry name" value="PhoU_dom"/>
</dbReference>
<gene>
    <name evidence="10" type="primary">phoU</name>
    <name evidence="10" type="ORF">Tchar_00982</name>
</gene>
<comment type="caution">
    <text evidence="10">The sequence shown here is derived from an EMBL/GenBank/DDBJ whole genome shotgun (WGS) entry which is preliminary data.</text>
</comment>
<dbReference type="InterPro" id="IPR038078">
    <property type="entry name" value="PhoU-like_sf"/>
</dbReference>
<feature type="domain" description="PhoU" evidence="9">
    <location>
        <begin position="127"/>
        <end position="209"/>
    </location>
</feature>
<dbReference type="EMBL" id="VJON01000011">
    <property type="protein sequence ID" value="TSE35051.1"/>
    <property type="molecule type" value="Genomic_DNA"/>
</dbReference>
<organism evidence="10 11">
    <name type="scientific">Tepidimonas charontis</name>
    <dbReference type="NCBI Taxonomy" id="2267262"/>
    <lineage>
        <taxon>Bacteria</taxon>
        <taxon>Pseudomonadati</taxon>
        <taxon>Pseudomonadota</taxon>
        <taxon>Betaproteobacteria</taxon>
        <taxon>Burkholderiales</taxon>
        <taxon>Tepidimonas</taxon>
    </lineage>
</organism>
<evidence type="ECO:0000256" key="7">
    <source>
        <dbReference type="ARBA" id="ARBA00056181"/>
    </source>
</evidence>
<evidence type="ECO:0000313" key="11">
    <source>
        <dbReference type="Proteomes" id="UP000318294"/>
    </source>
</evidence>
<name>A0A554XGV2_9BURK</name>
<evidence type="ECO:0000259" key="9">
    <source>
        <dbReference type="Pfam" id="PF01895"/>
    </source>
</evidence>
<feature type="domain" description="PhoU" evidence="9">
    <location>
        <begin position="20"/>
        <end position="107"/>
    </location>
</feature>
<keyword evidence="11" id="KW-1185">Reference proteome</keyword>
<dbReference type="GO" id="GO:0006817">
    <property type="term" value="P:phosphate ion transport"/>
    <property type="evidence" value="ECO:0007669"/>
    <property type="project" value="UniProtKB-KW"/>
</dbReference>
<keyword evidence="6 8" id="KW-0592">Phosphate transport</keyword>
<keyword evidence="5 8" id="KW-0963">Cytoplasm</keyword>
<evidence type="ECO:0000256" key="4">
    <source>
        <dbReference type="ARBA" id="ARBA00022448"/>
    </source>
</evidence>
<dbReference type="SUPFAM" id="SSF109755">
    <property type="entry name" value="PhoU-like"/>
    <property type="match status" value="1"/>
</dbReference>
<comment type="similarity">
    <text evidence="2 8">Belongs to the PhoU family.</text>
</comment>
<dbReference type="GO" id="GO:0045936">
    <property type="term" value="P:negative regulation of phosphate metabolic process"/>
    <property type="evidence" value="ECO:0007669"/>
    <property type="project" value="InterPro"/>
</dbReference>
<dbReference type="NCBIfam" id="TIGR02135">
    <property type="entry name" value="phoU_full"/>
    <property type="match status" value="1"/>
</dbReference>
<keyword evidence="4 8" id="KW-0813">Transport</keyword>
<dbReference type="PANTHER" id="PTHR42930:SF3">
    <property type="entry name" value="PHOSPHATE-SPECIFIC TRANSPORT SYSTEM ACCESSORY PROTEIN PHOU"/>
    <property type="match status" value="1"/>
</dbReference>
<dbReference type="GO" id="GO:0005737">
    <property type="term" value="C:cytoplasm"/>
    <property type="evidence" value="ECO:0007669"/>
    <property type="project" value="UniProtKB-SubCell"/>
</dbReference>
<dbReference type="AlphaFoldDB" id="A0A554XGV2"/>
<evidence type="ECO:0000256" key="8">
    <source>
        <dbReference type="PIRNR" id="PIRNR003107"/>
    </source>
</evidence>
<protein>
    <recommendedName>
        <fullName evidence="8">Phosphate-specific transport system accessory protein PhoU</fullName>
    </recommendedName>
</protein>
<comment type="function">
    <text evidence="7 8">Plays a role in the regulation of phosphate uptake.</text>
</comment>
<dbReference type="Proteomes" id="UP000318294">
    <property type="component" value="Unassembled WGS sequence"/>
</dbReference>
<dbReference type="PIRSF" id="PIRSF003107">
    <property type="entry name" value="PhoU"/>
    <property type="match status" value="1"/>
</dbReference>
<dbReference type="InterPro" id="IPR028366">
    <property type="entry name" value="PhoU"/>
</dbReference>
<dbReference type="PANTHER" id="PTHR42930">
    <property type="entry name" value="PHOSPHATE-SPECIFIC TRANSPORT SYSTEM ACCESSORY PROTEIN PHOU"/>
    <property type="match status" value="1"/>
</dbReference>
<dbReference type="Pfam" id="PF01895">
    <property type="entry name" value="PhoU"/>
    <property type="match status" value="2"/>
</dbReference>
<evidence type="ECO:0000256" key="6">
    <source>
        <dbReference type="ARBA" id="ARBA00022592"/>
    </source>
</evidence>
<dbReference type="Gene3D" id="1.20.58.220">
    <property type="entry name" value="Phosphate transport system protein phou homolog 2, domain 2"/>
    <property type="match status" value="1"/>
</dbReference>
<sequence>MERHLSSQFDEELNHISSSVLEMGGLVETQLRQAMRALHQLDTQATQVVLDLEERVNRLEVEIDAEITSVMCRRQPTARDLRLLVGVSRVIVNLERAGDEAARVARMTRDFVAAGAPRVLPLDDLVHAATLAAGSIRAALDAFARLDVPALLQVIDTDDRIDVVYEGFLRKLITFMMEDPRLITPCLNLTFLAKAIERIGDHAKNIAEAGVYVAVGKDIRHVSPQERESALK</sequence>
<dbReference type="GO" id="GO:0030643">
    <property type="term" value="P:intracellular phosphate ion homeostasis"/>
    <property type="evidence" value="ECO:0007669"/>
    <property type="project" value="InterPro"/>
</dbReference>